<name>A0A840MKD7_9PROT</name>
<evidence type="ECO:0000313" key="2">
    <source>
        <dbReference type="Proteomes" id="UP000575898"/>
    </source>
</evidence>
<sequence length="80" mass="8955">MSSLIWQGGARLIHHPICGALSPSAQPFIKTSCLVPLKPNQFTQPFHFMTKQFQKTTQTLTKIKQASIYSKAQKNSHSIT</sequence>
<accession>A0A840MKD7</accession>
<dbReference type="RefSeq" id="WP_184035710.1">
    <property type="nucleotide sequence ID" value="NZ_JACHHY010000004.1"/>
</dbReference>
<protein>
    <submittedName>
        <fullName evidence="1">Uncharacterized protein</fullName>
    </submittedName>
</protein>
<dbReference type="AlphaFoldDB" id="A0A840MKD7"/>
<organism evidence="1 2">
    <name type="scientific">Chitinivorax tropicus</name>
    <dbReference type="NCBI Taxonomy" id="714531"/>
    <lineage>
        <taxon>Bacteria</taxon>
        <taxon>Pseudomonadati</taxon>
        <taxon>Pseudomonadota</taxon>
        <taxon>Betaproteobacteria</taxon>
        <taxon>Chitinivorax</taxon>
    </lineage>
</organism>
<keyword evidence="2" id="KW-1185">Reference proteome</keyword>
<dbReference type="EMBL" id="JACHHY010000004">
    <property type="protein sequence ID" value="MBB5017619.1"/>
    <property type="molecule type" value="Genomic_DNA"/>
</dbReference>
<gene>
    <name evidence="1" type="ORF">HNQ59_000888</name>
</gene>
<reference evidence="1 2" key="1">
    <citation type="submission" date="2020-08" db="EMBL/GenBank/DDBJ databases">
        <title>Genomic Encyclopedia of Type Strains, Phase IV (KMG-IV): sequencing the most valuable type-strain genomes for metagenomic binning, comparative biology and taxonomic classification.</title>
        <authorList>
            <person name="Goeker M."/>
        </authorList>
    </citation>
    <scope>NUCLEOTIDE SEQUENCE [LARGE SCALE GENOMIC DNA]</scope>
    <source>
        <strain evidence="1 2">DSM 27165</strain>
    </source>
</reference>
<evidence type="ECO:0000313" key="1">
    <source>
        <dbReference type="EMBL" id="MBB5017619.1"/>
    </source>
</evidence>
<proteinExistence type="predicted"/>
<comment type="caution">
    <text evidence="1">The sequence shown here is derived from an EMBL/GenBank/DDBJ whole genome shotgun (WGS) entry which is preliminary data.</text>
</comment>
<dbReference type="Proteomes" id="UP000575898">
    <property type="component" value="Unassembled WGS sequence"/>
</dbReference>